<feature type="chain" id="PRO_5046281574" description="Lipoprotein" evidence="7">
    <location>
        <begin position="22"/>
        <end position="277"/>
    </location>
</feature>
<gene>
    <name evidence="8" type="ORF">ACFQHW_02265</name>
</gene>
<keyword evidence="3" id="KW-0472">Membrane</keyword>
<reference evidence="9" key="1">
    <citation type="journal article" date="2019" name="Int. J. Syst. Evol. Microbiol.">
        <title>The Global Catalogue of Microorganisms (GCM) 10K type strain sequencing project: providing services to taxonomists for standard genome sequencing and annotation.</title>
        <authorList>
            <consortium name="The Broad Institute Genomics Platform"/>
            <consortium name="The Broad Institute Genome Sequencing Center for Infectious Disease"/>
            <person name="Wu L."/>
            <person name="Ma J."/>
        </authorList>
    </citation>
    <scope>NUCLEOTIDE SEQUENCE [LARGE SCALE GENOMIC DNA]</scope>
    <source>
        <strain evidence="9">CCM 8897</strain>
    </source>
</reference>
<comment type="subcellular location">
    <subcellularLocation>
        <location evidence="1">Membrane</location>
        <topology evidence="1">Lipid-anchor</topology>
    </subcellularLocation>
</comment>
<evidence type="ECO:0000256" key="4">
    <source>
        <dbReference type="ARBA" id="ARBA00023139"/>
    </source>
</evidence>
<dbReference type="Proteomes" id="UP001596310">
    <property type="component" value="Unassembled WGS sequence"/>
</dbReference>
<comment type="caution">
    <text evidence="8">The sequence shown here is derived from an EMBL/GenBank/DDBJ whole genome shotgun (WGS) entry which is preliminary data.</text>
</comment>
<dbReference type="RefSeq" id="WP_125599632.1">
    <property type="nucleotide sequence ID" value="NZ_JBHSSM010000007.1"/>
</dbReference>
<organism evidence="8 9">
    <name type="scientific">Lapidilactobacillus achengensis</name>
    <dbReference type="NCBI Taxonomy" id="2486000"/>
    <lineage>
        <taxon>Bacteria</taxon>
        <taxon>Bacillati</taxon>
        <taxon>Bacillota</taxon>
        <taxon>Bacilli</taxon>
        <taxon>Lactobacillales</taxon>
        <taxon>Lactobacillaceae</taxon>
        <taxon>Lapidilactobacillus</taxon>
    </lineage>
</organism>
<proteinExistence type="inferred from homology"/>
<dbReference type="EMBL" id="JBHSSM010000007">
    <property type="protein sequence ID" value="MFC6314389.1"/>
    <property type="molecule type" value="Genomic_DNA"/>
</dbReference>
<keyword evidence="2 7" id="KW-0732">Signal</keyword>
<dbReference type="InterPro" id="IPR004872">
    <property type="entry name" value="Lipoprotein_NlpA"/>
</dbReference>
<evidence type="ECO:0000313" key="9">
    <source>
        <dbReference type="Proteomes" id="UP001596310"/>
    </source>
</evidence>
<dbReference type="PANTHER" id="PTHR30429">
    <property type="entry name" value="D-METHIONINE-BINDING LIPOPROTEIN METQ"/>
    <property type="match status" value="1"/>
</dbReference>
<dbReference type="Gene3D" id="3.40.190.10">
    <property type="entry name" value="Periplasmic binding protein-like II"/>
    <property type="match status" value="2"/>
</dbReference>
<evidence type="ECO:0000256" key="2">
    <source>
        <dbReference type="ARBA" id="ARBA00022729"/>
    </source>
</evidence>
<dbReference type="PROSITE" id="PS51257">
    <property type="entry name" value="PROKAR_LIPOPROTEIN"/>
    <property type="match status" value="1"/>
</dbReference>
<evidence type="ECO:0000256" key="6">
    <source>
        <dbReference type="PIRNR" id="PIRNR002854"/>
    </source>
</evidence>
<keyword evidence="4" id="KW-0564">Palmitate</keyword>
<accession>A0ABW1UKC7</accession>
<evidence type="ECO:0000256" key="3">
    <source>
        <dbReference type="ARBA" id="ARBA00023136"/>
    </source>
</evidence>
<protein>
    <recommendedName>
        <fullName evidence="6">Lipoprotein</fullName>
    </recommendedName>
</protein>
<name>A0ABW1UKC7_9LACO</name>
<comment type="similarity">
    <text evidence="6">Belongs to the nlpA lipoprotein family.</text>
</comment>
<dbReference type="Pfam" id="PF03180">
    <property type="entry name" value="Lipoprotein_9"/>
    <property type="match status" value="1"/>
</dbReference>
<evidence type="ECO:0000256" key="5">
    <source>
        <dbReference type="ARBA" id="ARBA00023288"/>
    </source>
</evidence>
<evidence type="ECO:0000256" key="1">
    <source>
        <dbReference type="ARBA" id="ARBA00004635"/>
    </source>
</evidence>
<dbReference type="PANTHER" id="PTHR30429:SF1">
    <property type="entry name" value="D-METHIONINE-BINDING LIPOPROTEIN METQ-RELATED"/>
    <property type="match status" value="1"/>
</dbReference>
<dbReference type="PIRSF" id="PIRSF002854">
    <property type="entry name" value="MetQ"/>
    <property type="match status" value="1"/>
</dbReference>
<evidence type="ECO:0000313" key="8">
    <source>
        <dbReference type="EMBL" id="MFC6314389.1"/>
    </source>
</evidence>
<evidence type="ECO:0000256" key="7">
    <source>
        <dbReference type="SAM" id="SignalP"/>
    </source>
</evidence>
<keyword evidence="9" id="KW-1185">Reference proteome</keyword>
<sequence length="277" mass="30549">MKKLIKRLSLGLLALVPLLVAYGCSSDSSANAKKVTTVKVGIMSSDEQIWKPIATKLAKENIKLKFVEFSDYNQPNKALSDHQIDLNSFQHYNFLDSWNKAHKTTLTAIGETYIAPLNLYSKKITKLSQIKTGDSIAIPNDATNEGRALNILEQAGLLKIDKSVTLPTVKDITSNPKKLKITELETAQTARALTDVAAAVVNNDIAADGGLTTKDAIFQEKINKRSHQWINVIVANKADKDNATYKKIVKAYRTAATEKNIEKVYKGTAFGVWTLDK</sequence>
<keyword evidence="5 6" id="KW-0449">Lipoprotein</keyword>
<feature type="signal peptide" evidence="7">
    <location>
        <begin position="1"/>
        <end position="21"/>
    </location>
</feature>
<dbReference type="SUPFAM" id="SSF53850">
    <property type="entry name" value="Periplasmic binding protein-like II"/>
    <property type="match status" value="1"/>
</dbReference>